<sequence>MTITGGKQPLSYEIVCSTEEDDLVLSGLLEIKLLFVNSTLIEYGFDPFLKIFKE</sequence>
<gene>
    <name evidence="1" type="ORF">AEK19_MT2202</name>
</gene>
<name>A0A1Y0B4N1_9LAMI</name>
<dbReference type="AlphaFoldDB" id="A0A1Y0B4N1"/>
<protein>
    <submittedName>
        <fullName evidence="1">Uncharacterized protein</fullName>
    </submittedName>
</protein>
<reference evidence="1" key="1">
    <citation type="submission" date="2017-03" db="EMBL/GenBank/DDBJ databases">
        <title>The mitochondrial genome of the carnivorous plant Utricularia reniformis (Lentibulariaceae): structure, comparative analysis and evolutionary landmarks.</title>
        <authorList>
            <person name="Silva S.R."/>
            <person name="Alvarenga D.O."/>
            <person name="Michael T.P."/>
            <person name="Miranda V.F.O."/>
            <person name="Varani A.M."/>
        </authorList>
    </citation>
    <scope>NUCLEOTIDE SEQUENCE</scope>
</reference>
<organism evidence="1">
    <name type="scientific">Utricularia reniformis</name>
    <dbReference type="NCBI Taxonomy" id="192314"/>
    <lineage>
        <taxon>Eukaryota</taxon>
        <taxon>Viridiplantae</taxon>
        <taxon>Streptophyta</taxon>
        <taxon>Embryophyta</taxon>
        <taxon>Tracheophyta</taxon>
        <taxon>Spermatophyta</taxon>
        <taxon>Magnoliopsida</taxon>
        <taxon>eudicotyledons</taxon>
        <taxon>Gunneridae</taxon>
        <taxon>Pentapetalae</taxon>
        <taxon>asterids</taxon>
        <taxon>lamiids</taxon>
        <taxon>Lamiales</taxon>
        <taxon>Lentibulariaceae</taxon>
        <taxon>Utricularia</taxon>
    </lineage>
</organism>
<accession>A0A1Y0B4N1</accession>
<geneLocation type="mitochondrion" evidence="1"/>
<evidence type="ECO:0000313" key="1">
    <source>
        <dbReference type="EMBL" id="ART32348.1"/>
    </source>
</evidence>
<dbReference type="EMBL" id="KY774314">
    <property type="protein sequence ID" value="ART32348.1"/>
    <property type="molecule type" value="Genomic_DNA"/>
</dbReference>
<proteinExistence type="predicted"/>
<keyword evidence="1" id="KW-0496">Mitochondrion</keyword>